<comment type="caution">
    <text evidence="2">The sequence shown here is derived from an EMBL/GenBank/DDBJ whole genome shotgun (WGS) entry which is preliminary data.</text>
</comment>
<dbReference type="Proteomes" id="UP000710432">
    <property type="component" value="Unassembled WGS sequence"/>
</dbReference>
<dbReference type="GO" id="GO:0051537">
    <property type="term" value="F:2 iron, 2 sulfur cluster binding"/>
    <property type="evidence" value="ECO:0007669"/>
    <property type="project" value="InterPro"/>
</dbReference>
<gene>
    <name evidence="2" type="ORF">LTLLF_207780</name>
</gene>
<protein>
    <submittedName>
        <fullName evidence="2">CDGSH iron-sulfur domain-containing protein 2</fullName>
    </submittedName>
</protein>
<organism evidence="2 3">
    <name type="scientific">Microtus ochrogaster</name>
    <name type="common">Prairie vole</name>
    <dbReference type="NCBI Taxonomy" id="79684"/>
    <lineage>
        <taxon>Eukaryota</taxon>
        <taxon>Metazoa</taxon>
        <taxon>Chordata</taxon>
        <taxon>Craniata</taxon>
        <taxon>Vertebrata</taxon>
        <taxon>Euteleostomi</taxon>
        <taxon>Mammalia</taxon>
        <taxon>Eutheria</taxon>
        <taxon>Euarchontoglires</taxon>
        <taxon>Glires</taxon>
        <taxon>Rodentia</taxon>
        <taxon>Myomorpha</taxon>
        <taxon>Muroidea</taxon>
        <taxon>Cricetidae</taxon>
        <taxon>Arvicolinae</taxon>
        <taxon>Microtus</taxon>
    </lineage>
</organism>
<reference evidence="2" key="1">
    <citation type="submission" date="2020-03" db="EMBL/GenBank/DDBJ databases">
        <title>Studies in the Genomics of Life Span.</title>
        <authorList>
            <person name="Glass D."/>
        </authorList>
    </citation>
    <scope>NUCLEOTIDE SEQUENCE</scope>
    <source>
        <strain evidence="2">LTLLF</strain>
        <tissue evidence="2">Muscle</tissue>
    </source>
</reference>
<dbReference type="InterPro" id="IPR019610">
    <property type="entry name" value="FeS-contain_mitoNEET_N"/>
</dbReference>
<accession>A0A8J6H025</accession>
<proteinExistence type="predicted"/>
<feature type="domain" description="Iron sulphur" evidence="1">
    <location>
        <begin position="4"/>
        <end position="30"/>
    </location>
</feature>
<evidence type="ECO:0000313" key="2">
    <source>
        <dbReference type="EMBL" id="KAH0520169.1"/>
    </source>
</evidence>
<evidence type="ECO:0000259" key="1">
    <source>
        <dbReference type="Pfam" id="PF10660"/>
    </source>
</evidence>
<sequence>MVLDSMALIVKVQLPAYLKQLPVPDSITGFPASQFQNGSACCPSLVDLHFLATLPCVHSSRRRNNRRIA</sequence>
<evidence type="ECO:0000313" key="3">
    <source>
        <dbReference type="Proteomes" id="UP000710432"/>
    </source>
</evidence>
<dbReference type="Pfam" id="PF10660">
    <property type="entry name" value="MitoNEET_N"/>
    <property type="match status" value="1"/>
</dbReference>
<dbReference type="EMBL" id="JAATJU010001200">
    <property type="protein sequence ID" value="KAH0520169.1"/>
    <property type="molecule type" value="Genomic_DNA"/>
</dbReference>
<name>A0A8J6H025_MICOH</name>
<dbReference type="AlphaFoldDB" id="A0A8J6H025"/>